<feature type="compositionally biased region" description="Basic residues" evidence="1">
    <location>
        <begin position="183"/>
        <end position="192"/>
    </location>
</feature>
<evidence type="ECO:0000256" key="1">
    <source>
        <dbReference type="SAM" id="MobiDB-lite"/>
    </source>
</evidence>
<evidence type="ECO:0000313" key="2">
    <source>
        <dbReference type="EnsemblPlants" id="KQL31227"/>
    </source>
</evidence>
<reference evidence="3" key="1">
    <citation type="journal article" date="2012" name="Nat. Biotechnol.">
        <title>Reference genome sequence of the model plant Setaria.</title>
        <authorList>
            <person name="Bennetzen J.L."/>
            <person name="Schmutz J."/>
            <person name="Wang H."/>
            <person name="Percifield R."/>
            <person name="Hawkins J."/>
            <person name="Pontaroli A.C."/>
            <person name="Estep M."/>
            <person name="Feng L."/>
            <person name="Vaughn J.N."/>
            <person name="Grimwood J."/>
            <person name="Jenkins J."/>
            <person name="Barry K."/>
            <person name="Lindquist E."/>
            <person name="Hellsten U."/>
            <person name="Deshpande S."/>
            <person name="Wang X."/>
            <person name="Wu X."/>
            <person name="Mitros T."/>
            <person name="Triplett J."/>
            <person name="Yang X."/>
            <person name="Ye C.Y."/>
            <person name="Mauro-Herrera M."/>
            <person name="Wang L."/>
            <person name="Li P."/>
            <person name="Sharma M."/>
            <person name="Sharma R."/>
            <person name="Ronald P.C."/>
            <person name="Panaud O."/>
            <person name="Kellogg E.A."/>
            <person name="Brutnell T.P."/>
            <person name="Doust A.N."/>
            <person name="Tuskan G.A."/>
            <person name="Rokhsar D."/>
            <person name="Devos K.M."/>
        </authorList>
    </citation>
    <scope>NUCLEOTIDE SEQUENCE [LARGE SCALE GENOMIC DNA]</scope>
    <source>
        <strain evidence="3">cv. Yugu1</strain>
    </source>
</reference>
<proteinExistence type="predicted"/>
<feature type="compositionally biased region" description="Basic residues" evidence="1">
    <location>
        <begin position="143"/>
        <end position="160"/>
    </location>
</feature>
<dbReference type="AlphaFoldDB" id="K3YUA9"/>
<sequence>MARSLLFLRDRLSESEPRPRARRSIRRAQGWAGRDREFQGSSDGVRSVEVGVGVSPVVGRGAEWEREWLTSGDGAVCAGGGGEGWIQGRTAGGFGVEMGESRRGRLVGVSRERWVVPGRGVGVGYGPGLARGLIRRCCYRPRTARGRAAPRRPPSARRMRRTDGHPSRSRRVPNDSALERAGGRGRPRRGQTGRRGAIGRPTMSREAPSGEASARPHAAAARRQRAAAGHHLGRVAKVAQLFAERALCRPRPVSGLNRGEEGWMDCCELVDKVIQDKKSIANEWSPVVVPCHSIPHVRDSGSRYVLVFYTRP</sequence>
<feature type="region of interest" description="Disordered" evidence="1">
    <location>
        <begin position="143"/>
        <end position="228"/>
    </location>
</feature>
<accession>K3YUA9</accession>
<dbReference type="Gramene" id="KQL31227">
    <property type="protein sequence ID" value="KQL31227"/>
    <property type="gene ID" value="SETIT_017855mg"/>
</dbReference>
<dbReference type="Proteomes" id="UP000004995">
    <property type="component" value="Unassembled WGS sequence"/>
</dbReference>
<keyword evidence="3" id="KW-1185">Reference proteome</keyword>
<evidence type="ECO:0000313" key="3">
    <source>
        <dbReference type="Proteomes" id="UP000004995"/>
    </source>
</evidence>
<dbReference type="InParanoid" id="K3YUA9"/>
<name>K3YUA9_SETIT</name>
<dbReference type="HOGENOM" id="CLU_892549_0_0_1"/>
<dbReference type="EMBL" id="AGNK02000521">
    <property type="status" value="NOT_ANNOTATED_CDS"/>
    <property type="molecule type" value="Genomic_DNA"/>
</dbReference>
<protein>
    <submittedName>
        <fullName evidence="2">Uncharacterized protein</fullName>
    </submittedName>
</protein>
<reference evidence="2" key="2">
    <citation type="submission" date="2018-08" db="UniProtKB">
        <authorList>
            <consortium name="EnsemblPlants"/>
        </authorList>
    </citation>
    <scope>IDENTIFICATION</scope>
    <source>
        <strain evidence="2">Yugu1</strain>
    </source>
</reference>
<organism evidence="2 3">
    <name type="scientific">Setaria italica</name>
    <name type="common">Foxtail millet</name>
    <name type="synonym">Panicum italicum</name>
    <dbReference type="NCBI Taxonomy" id="4555"/>
    <lineage>
        <taxon>Eukaryota</taxon>
        <taxon>Viridiplantae</taxon>
        <taxon>Streptophyta</taxon>
        <taxon>Embryophyta</taxon>
        <taxon>Tracheophyta</taxon>
        <taxon>Spermatophyta</taxon>
        <taxon>Magnoliopsida</taxon>
        <taxon>Liliopsida</taxon>
        <taxon>Poales</taxon>
        <taxon>Poaceae</taxon>
        <taxon>PACMAD clade</taxon>
        <taxon>Panicoideae</taxon>
        <taxon>Panicodae</taxon>
        <taxon>Paniceae</taxon>
        <taxon>Cenchrinae</taxon>
        <taxon>Setaria</taxon>
    </lineage>
</organism>
<dbReference type="EnsemblPlants" id="KQL31227">
    <property type="protein sequence ID" value="KQL31227"/>
    <property type="gene ID" value="SETIT_017855mg"/>
</dbReference>